<protein>
    <submittedName>
        <fullName evidence="1">Unnamed protein product</fullName>
    </submittedName>
</protein>
<evidence type="ECO:0000313" key="2">
    <source>
        <dbReference type="Proteomes" id="UP001165121"/>
    </source>
</evidence>
<evidence type="ECO:0000313" key="1">
    <source>
        <dbReference type="EMBL" id="GMF49324.1"/>
    </source>
</evidence>
<accession>A0A9W6XZK6</accession>
<name>A0A9W6XZK6_9STRA</name>
<dbReference type="Proteomes" id="UP001165121">
    <property type="component" value="Unassembled WGS sequence"/>
</dbReference>
<dbReference type="OrthoDB" id="10502479at2759"/>
<gene>
    <name evidence="1" type="ORF">Pfra01_001945300</name>
</gene>
<sequence>MSICPMNEIAEFWSDRRFLGQFAEFAVPVGVSIIDEMTVRTKAWTRAKANIPSKPDKYGVRFDAVVGWSSLYVYSVWDNSSGNTMPFTPVERYTSLFSTLRTAPHSTLRAEAVDIGHDSATALWNKPEVAAAIIRVDAGKRGGWERNAAVDPEPGWQKKQVANQNTQCRIAKAKQTTFDPVISQAEKAGYIVYNNRKVVIFYTNDLKATSSARVLPSTSPEAVLCCDRTFPFQRWTEDRMMHRKLFMVPAVIAAYNLCMNAVDRVNSVVQTQYGDARSALI</sequence>
<organism evidence="1 2">
    <name type="scientific">Phytophthora fragariaefolia</name>
    <dbReference type="NCBI Taxonomy" id="1490495"/>
    <lineage>
        <taxon>Eukaryota</taxon>
        <taxon>Sar</taxon>
        <taxon>Stramenopiles</taxon>
        <taxon>Oomycota</taxon>
        <taxon>Peronosporomycetes</taxon>
        <taxon>Peronosporales</taxon>
        <taxon>Peronosporaceae</taxon>
        <taxon>Phytophthora</taxon>
    </lineage>
</organism>
<dbReference type="AlphaFoldDB" id="A0A9W6XZK6"/>
<reference evidence="1" key="1">
    <citation type="submission" date="2023-04" db="EMBL/GenBank/DDBJ databases">
        <title>Phytophthora fragariaefolia NBRC 109709.</title>
        <authorList>
            <person name="Ichikawa N."/>
            <person name="Sato H."/>
            <person name="Tonouchi N."/>
        </authorList>
    </citation>
    <scope>NUCLEOTIDE SEQUENCE</scope>
    <source>
        <strain evidence="1">NBRC 109709</strain>
    </source>
</reference>
<keyword evidence="2" id="KW-1185">Reference proteome</keyword>
<comment type="caution">
    <text evidence="1">The sequence shown here is derived from an EMBL/GenBank/DDBJ whole genome shotgun (WGS) entry which is preliminary data.</text>
</comment>
<proteinExistence type="predicted"/>
<dbReference type="EMBL" id="BSXT01002513">
    <property type="protein sequence ID" value="GMF49324.1"/>
    <property type="molecule type" value="Genomic_DNA"/>
</dbReference>